<keyword evidence="2" id="KW-1185">Reference proteome</keyword>
<dbReference type="EMBL" id="JAHYIQ010000001">
    <property type="protein sequence ID" value="KAK1137108.1"/>
    <property type="molecule type" value="Genomic_DNA"/>
</dbReference>
<gene>
    <name evidence="1" type="ORF">K0M31_001635</name>
</gene>
<protein>
    <submittedName>
        <fullName evidence="1">Uncharacterized protein</fullName>
    </submittedName>
</protein>
<evidence type="ECO:0000313" key="1">
    <source>
        <dbReference type="EMBL" id="KAK1137108.1"/>
    </source>
</evidence>
<dbReference type="Proteomes" id="UP001177670">
    <property type="component" value="Unassembled WGS sequence"/>
</dbReference>
<reference evidence="1" key="1">
    <citation type="submission" date="2021-10" db="EMBL/GenBank/DDBJ databases">
        <title>Melipona bicolor Genome sequencing and assembly.</title>
        <authorList>
            <person name="Araujo N.S."/>
            <person name="Arias M.C."/>
        </authorList>
    </citation>
    <scope>NUCLEOTIDE SEQUENCE</scope>
    <source>
        <strain evidence="1">USP_2M_L1-L4_2017</strain>
        <tissue evidence="1">Whole body</tissue>
    </source>
</reference>
<sequence>AASKPKPSLTQRRVCGGVKGVLPEYDTAAAEGGQESFASSLRFLASNNATTDDDDDDDDASMFRLLIRRFPSRRPRFGSPAAAHDEEQIDKGEATEFCAGMPDCVN</sequence>
<feature type="non-terminal residue" evidence="1">
    <location>
        <position position="1"/>
    </location>
</feature>
<dbReference type="AlphaFoldDB" id="A0AA40GFX3"/>
<accession>A0AA40GFX3</accession>
<evidence type="ECO:0000313" key="2">
    <source>
        <dbReference type="Proteomes" id="UP001177670"/>
    </source>
</evidence>
<organism evidence="1 2">
    <name type="scientific">Melipona bicolor</name>
    <dbReference type="NCBI Taxonomy" id="60889"/>
    <lineage>
        <taxon>Eukaryota</taxon>
        <taxon>Metazoa</taxon>
        <taxon>Ecdysozoa</taxon>
        <taxon>Arthropoda</taxon>
        <taxon>Hexapoda</taxon>
        <taxon>Insecta</taxon>
        <taxon>Pterygota</taxon>
        <taxon>Neoptera</taxon>
        <taxon>Endopterygota</taxon>
        <taxon>Hymenoptera</taxon>
        <taxon>Apocrita</taxon>
        <taxon>Aculeata</taxon>
        <taxon>Apoidea</taxon>
        <taxon>Anthophila</taxon>
        <taxon>Apidae</taxon>
        <taxon>Melipona</taxon>
    </lineage>
</organism>
<name>A0AA40GFX3_9HYME</name>
<comment type="caution">
    <text evidence="1">The sequence shown here is derived from an EMBL/GenBank/DDBJ whole genome shotgun (WGS) entry which is preliminary data.</text>
</comment>
<proteinExistence type="predicted"/>